<sequence length="425" mass="47436">MDVVMQRNGSNPDVGALPVFSNGASPGSLEKRPYFWGKKYFSDLEIEELCNYRNHGTDNSLTYKYILSPTYDMLLPLVPTWMAPNTITLIGLVSVLIGNLLTAVYVPTLQEEAPRWVYLLLWIGLASYRVLDNLDGRQARRTGSSSPLGHLFDHGCDTLNVFLSGLNCTAALKLGSKSFYSLGLVWLVAMGQFFGATLEEFFNGALNLGYINGPSEGILLIEAMYLASFLFGPSIWEAPLSIGTWQIRRGELFFWVLLPISTLTVLANYVSIWKKAIADNKRRDILDSLRASIPFLLFSFCLVTWQQTSTAYEKHPHLFLWCTGINFFYLISRLIVAHLTNTKFPTVMGVQLVMAIGAANAVAGIFVGSKDGLLDQYVLLWLLLGVEVLVNCRRVMGMTREICSHLGIECFRIKSREAPVSTKVI</sequence>
<dbReference type="InterPro" id="IPR048254">
    <property type="entry name" value="CDP_ALCOHOL_P_TRANSF_CS"/>
</dbReference>
<comment type="similarity">
    <text evidence="2 5">Belongs to the CDP-alcohol phosphatidyltransferase class-I family.</text>
</comment>
<dbReference type="GO" id="GO:0016020">
    <property type="term" value="C:membrane"/>
    <property type="evidence" value="ECO:0007669"/>
    <property type="project" value="UniProtKB-SubCell"/>
</dbReference>
<feature type="transmembrane region" description="Helical" evidence="6">
    <location>
        <begin position="179"/>
        <end position="198"/>
    </location>
</feature>
<name>A0A7S2ZZX8_9RHOD</name>
<dbReference type="AlphaFoldDB" id="A0A7S2ZZX8"/>
<evidence type="ECO:0000256" key="3">
    <source>
        <dbReference type="ARBA" id="ARBA00022679"/>
    </source>
</evidence>
<dbReference type="PROSITE" id="PS00379">
    <property type="entry name" value="CDP_ALCOHOL_P_TRANSF"/>
    <property type="match status" value="1"/>
</dbReference>
<dbReference type="PANTHER" id="PTHR10414:SF37">
    <property type="entry name" value="BB IN A BOXCAR, ISOFORM C"/>
    <property type="match status" value="1"/>
</dbReference>
<evidence type="ECO:0000256" key="6">
    <source>
        <dbReference type="SAM" id="Phobius"/>
    </source>
</evidence>
<feature type="transmembrane region" description="Helical" evidence="6">
    <location>
        <begin position="87"/>
        <end position="107"/>
    </location>
</feature>
<evidence type="ECO:0000256" key="5">
    <source>
        <dbReference type="RuleBase" id="RU003750"/>
    </source>
</evidence>
<keyword evidence="4 6" id="KW-0472">Membrane</keyword>
<evidence type="ECO:0000256" key="2">
    <source>
        <dbReference type="ARBA" id="ARBA00010441"/>
    </source>
</evidence>
<gene>
    <name evidence="7" type="ORF">RMAR00112_LOCUS25179</name>
</gene>
<dbReference type="GO" id="GO:0008654">
    <property type="term" value="P:phospholipid biosynthetic process"/>
    <property type="evidence" value="ECO:0007669"/>
    <property type="project" value="InterPro"/>
</dbReference>
<dbReference type="PANTHER" id="PTHR10414">
    <property type="entry name" value="ETHANOLAMINEPHOSPHOTRANSFERASE"/>
    <property type="match status" value="1"/>
</dbReference>
<evidence type="ECO:0000256" key="1">
    <source>
        <dbReference type="ARBA" id="ARBA00004370"/>
    </source>
</evidence>
<feature type="transmembrane region" description="Helical" evidence="6">
    <location>
        <begin position="318"/>
        <end position="336"/>
    </location>
</feature>
<dbReference type="EMBL" id="HBHW01032661">
    <property type="protein sequence ID" value="CAE0057133.1"/>
    <property type="molecule type" value="Transcribed_RNA"/>
</dbReference>
<feature type="transmembrane region" description="Helical" evidence="6">
    <location>
        <begin position="285"/>
        <end position="306"/>
    </location>
</feature>
<feature type="transmembrane region" description="Helical" evidence="6">
    <location>
        <begin position="348"/>
        <end position="367"/>
    </location>
</feature>
<evidence type="ECO:0000313" key="7">
    <source>
        <dbReference type="EMBL" id="CAE0057133.1"/>
    </source>
</evidence>
<accession>A0A7S2ZZX8</accession>
<keyword evidence="3 5" id="KW-0808">Transferase</keyword>
<comment type="subcellular location">
    <subcellularLocation>
        <location evidence="1">Membrane</location>
    </subcellularLocation>
</comment>
<dbReference type="PIRSF" id="PIRSF015665">
    <property type="entry name" value="CHOPT"/>
    <property type="match status" value="1"/>
</dbReference>
<reference evidence="7" key="1">
    <citation type="submission" date="2021-01" db="EMBL/GenBank/DDBJ databases">
        <authorList>
            <person name="Corre E."/>
            <person name="Pelletier E."/>
            <person name="Niang G."/>
            <person name="Scheremetjew M."/>
            <person name="Finn R."/>
            <person name="Kale V."/>
            <person name="Holt S."/>
            <person name="Cochrane G."/>
            <person name="Meng A."/>
            <person name="Brown T."/>
            <person name="Cohen L."/>
        </authorList>
    </citation>
    <scope>NUCLEOTIDE SEQUENCE</scope>
    <source>
        <strain evidence="7">CCMP 769</strain>
    </source>
</reference>
<keyword evidence="6" id="KW-1133">Transmembrane helix</keyword>
<proteinExistence type="inferred from homology"/>
<evidence type="ECO:0008006" key="8">
    <source>
        <dbReference type="Google" id="ProtNLM"/>
    </source>
</evidence>
<dbReference type="InterPro" id="IPR000462">
    <property type="entry name" value="CDP-OH_P_trans"/>
</dbReference>
<dbReference type="Gene3D" id="1.20.120.1760">
    <property type="match status" value="1"/>
</dbReference>
<protein>
    <recommendedName>
        <fullName evidence="8">CDP-alcohol phosphatidyltransferase</fullName>
    </recommendedName>
</protein>
<feature type="transmembrane region" description="Helical" evidence="6">
    <location>
        <begin position="252"/>
        <end position="273"/>
    </location>
</feature>
<organism evidence="7">
    <name type="scientific">Rhodosorus marinus</name>
    <dbReference type="NCBI Taxonomy" id="101924"/>
    <lineage>
        <taxon>Eukaryota</taxon>
        <taxon>Rhodophyta</taxon>
        <taxon>Stylonematophyceae</taxon>
        <taxon>Stylonematales</taxon>
        <taxon>Stylonemataceae</taxon>
        <taxon>Rhodosorus</taxon>
    </lineage>
</organism>
<dbReference type="Pfam" id="PF01066">
    <property type="entry name" value="CDP-OH_P_transf"/>
    <property type="match status" value="1"/>
</dbReference>
<evidence type="ECO:0000256" key="4">
    <source>
        <dbReference type="ARBA" id="ARBA00023136"/>
    </source>
</evidence>
<dbReference type="InterPro" id="IPR014472">
    <property type="entry name" value="CHOPT"/>
</dbReference>
<dbReference type="InterPro" id="IPR043130">
    <property type="entry name" value="CDP-OH_PTrfase_TM_dom"/>
</dbReference>
<dbReference type="GO" id="GO:0016780">
    <property type="term" value="F:phosphotransferase activity, for other substituted phosphate groups"/>
    <property type="evidence" value="ECO:0007669"/>
    <property type="project" value="InterPro"/>
</dbReference>
<keyword evidence="6" id="KW-0812">Transmembrane</keyword>
<feature type="transmembrane region" description="Helical" evidence="6">
    <location>
        <begin position="113"/>
        <end position="131"/>
    </location>
</feature>